<organism evidence="1 2">
    <name type="scientific">[Clostridium] citroniae WAL-17108</name>
    <dbReference type="NCBI Taxonomy" id="742733"/>
    <lineage>
        <taxon>Bacteria</taxon>
        <taxon>Bacillati</taxon>
        <taxon>Bacillota</taxon>
        <taxon>Clostridia</taxon>
        <taxon>Lachnospirales</taxon>
        <taxon>Lachnospiraceae</taxon>
        <taxon>Enterocloster</taxon>
    </lineage>
</organism>
<sequence length="157" mass="18132">MPNIILDNSKIRTVDFSSSTEYELTDLSFYIPAEYFDHTIYAIIYDCTGVNEICSLTNTELRANYKVFNFDPSYSYRIKSGNSIIYLVLISPDMGSITISQDLHVIVKIDKMKVSHYTLLTETFSKQLADTYTKIEELTKLNIDIYEKIVLLHKEVT</sequence>
<evidence type="ECO:0000313" key="1">
    <source>
        <dbReference type="EMBL" id="EHF00058.1"/>
    </source>
</evidence>
<evidence type="ECO:0000313" key="2">
    <source>
        <dbReference type="Proteomes" id="UP000003763"/>
    </source>
</evidence>
<dbReference type="eggNOG" id="ENOG50314KA">
    <property type="taxonomic scope" value="Bacteria"/>
</dbReference>
<proteinExistence type="predicted"/>
<dbReference type="AlphaFoldDB" id="G5HEU9"/>
<dbReference type="Proteomes" id="UP000003763">
    <property type="component" value="Unassembled WGS sequence"/>
</dbReference>
<accession>G5HEU9</accession>
<comment type="caution">
    <text evidence="1">The sequence shown here is derived from an EMBL/GenBank/DDBJ whole genome shotgun (WGS) entry which is preliminary data.</text>
</comment>
<protein>
    <submittedName>
        <fullName evidence="1">Uncharacterized protein</fullName>
    </submittedName>
</protein>
<gene>
    <name evidence="1" type="ORF">HMPREF9469_00972</name>
</gene>
<dbReference type="HOGENOM" id="CLU_1674843_0_0_9"/>
<dbReference type="RefSeq" id="WP_007859736.1">
    <property type="nucleotide sequence ID" value="NZ_JH376420.1"/>
</dbReference>
<name>G5HEU9_9FIRM</name>
<dbReference type="EMBL" id="ADLJ01000007">
    <property type="protein sequence ID" value="EHF00058.1"/>
    <property type="molecule type" value="Genomic_DNA"/>
</dbReference>
<reference evidence="1 2" key="1">
    <citation type="submission" date="2011-08" db="EMBL/GenBank/DDBJ databases">
        <title>The Genome Sequence of Clostridium citroniae WAL-17108.</title>
        <authorList>
            <consortium name="The Broad Institute Genome Sequencing Platform"/>
            <person name="Earl A."/>
            <person name="Ward D."/>
            <person name="Feldgarden M."/>
            <person name="Gevers D."/>
            <person name="Finegold S.M."/>
            <person name="Summanen P.H."/>
            <person name="Molitoris D.R."/>
            <person name="Vaisanen M.L."/>
            <person name="Daigneault M."/>
            <person name="Allen-Vercoe E."/>
            <person name="Young S.K."/>
            <person name="Zeng Q."/>
            <person name="Gargeya S."/>
            <person name="Fitzgerald M."/>
            <person name="Haas B."/>
            <person name="Abouelleil A."/>
            <person name="Alvarado L."/>
            <person name="Arachchi H.M."/>
            <person name="Berlin A."/>
            <person name="Brown A."/>
            <person name="Chapman S.B."/>
            <person name="Chen Z."/>
            <person name="Dunbar C."/>
            <person name="Freedman E."/>
            <person name="Gearin G."/>
            <person name="Gellesch M."/>
            <person name="Goldberg J."/>
            <person name="Griggs A."/>
            <person name="Gujja S."/>
            <person name="Heiman D."/>
            <person name="Howarth C."/>
            <person name="Larson L."/>
            <person name="Lui A."/>
            <person name="MacDonald P.J.P."/>
            <person name="Montmayeur A."/>
            <person name="Murphy C."/>
            <person name="Neiman D."/>
            <person name="Pearson M."/>
            <person name="Priest M."/>
            <person name="Roberts A."/>
            <person name="Saif S."/>
            <person name="Shea T."/>
            <person name="Shenoy N."/>
            <person name="Sisk P."/>
            <person name="Stolte C."/>
            <person name="Sykes S."/>
            <person name="Wortman J."/>
            <person name="Nusbaum C."/>
            <person name="Birren B."/>
        </authorList>
    </citation>
    <scope>NUCLEOTIDE SEQUENCE [LARGE SCALE GENOMIC DNA]</scope>
    <source>
        <strain evidence="1 2">WAL-17108</strain>
    </source>
</reference>